<dbReference type="AlphaFoldDB" id="A0A9Q5I4U8"/>
<accession>A0A9Q5I4U8</accession>
<sequence length="111" mass="12753">MELVSFAPTRSSNIVPRDPDIPGHCLEHTIERFESLASSEAGSIEKAETNSTIATSPSRKNLKQFAPVNFQRRYLRWVYVFIKRPQAVEKKQTELEYGLRVMDGTMSERLH</sequence>
<protein>
    <submittedName>
        <fullName evidence="1">Uncharacterized protein</fullName>
    </submittedName>
</protein>
<evidence type="ECO:0000313" key="1">
    <source>
        <dbReference type="EMBL" id="OCB91430.1"/>
    </source>
</evidence>
<gene>
    <name evidence="1" type="ORF">A7U60_g1308</name>
</gene>
<comment type="caution">
    <text evidence="1">The sequence shown here is derived from an EMBL/GenBank/DDBJ whole genome shotgun (WGS) entry which is preliminary data.</text>
</comment>
<dbReference type="Proteomes" id="UP000757232">
    <property type="component" value="Unassembled WGS sequence"/>
</dbReference>
<organism evidence="1 2">
    <name type="scientific">Sanghuangporus baumii</name>
    <name type="common">Phellinus baumii</name>
    <dbReference type="NCBI Taxonomy" id="108892"/>
    <lineage>
        <taxon>Eukaryota</taxon>
        <taxon>Fungi</taxon>
        <taxon>Dikarya</taxon>
        <taxon>Basidiomycota</taxon>
        <taxon>Agaricomycotina</taxon>
        <taxon>Agaricomycetes</taxon>
        <taxon>Hymenochaetales</taxon>
        <taxon>Hymenochaetaceae</taxon>
        <taxon>Sanghuangporus</taxon>
    </lineage>
</organism>
<evidence type="ECO:0000313" key="2">
    <source>
        <dbReference type="Proteomes" id="UP000757232"/>
    </source>
</evidence>
<name>A0A9Q5I4U8_SANBA</name>
<keyword evidence="2" id="KW-1185">Reference proteome</keyword>
<reference evidence="1" key="1">
    <citation type="submission" date="2016-06" db="EMBL/GenBank/DDBJ databases">
        <title>Draft Genome sequence of the fungus Inonotus baumii.</title>
        <authorList>
            <person name="Zhu H."/>
            <person name="Lin W."/>
        </authorList>
    </citation>
    <scope>NUCLEOTIDE SEQUENCE</scope>
    <source>
        <strain evidence="1">821</strain>
    </source>
</reference>
<proteinExistence type="predicted"/>
<dbReference type="EMBL" id="LNZH02000088">
    <property type="protein sequence ID" value="OCB91430.1"/>
    <property type="molecule type" value="Genomic_DNA"/>
</dbReference>